<protein>
    <submittedName>
        <fullName evidence="2">Uncharacterized protein</fullName>
    </submittedName>
</protein>
<sequence length="230" mass="25958">MFGSLNYFLPLGTHRTFVQYIIETLKQLDFAAGLVRTRPFDRTSKYLDESNVDLLCHIAMQGAPVEVVDSRFVQGASPANEVGAELQRSDLLRYTWYPWSSSQGYRQRTSWSCSMLCATAALQLVREPGIRRLLLRHVQRSRRRFQTPRTAPARDAEFVSLRSGSSSPSPARSPVPPARPHTPQIASRASPSVLPRKNHQLQSGGFLTVAEGREMVKRLKVTERKHATLR</sequence>
<evidence type="ECO:0000313" key="3">
    <source>
        <dbReference type="Proteomes" id="UP001480595"/>
    </source>
</evidence>
<evidence type="ECO:0000313" key="2">
    <source>
        <dbReference type="EMBL" id="KAK8048262.1"/>
    </source>
</evidence>
<feature type="compositionally biased region" description="Pro residues" evidence="1">
    <location>
        <begin position="171"/>
        <end position="180"/>
    </location>
</feature>
<comment type="caution">
    <text evidence="2">The sequence shown here is derived from an EMBL/GenBank/DDBJ whole genome shotgun (WGS) entry which is preliminary data.</text>
</comment>
<gene>
    <name evidence="2" type="ORF">PG994_009992</name>
</gene>
<accession>A0ABR1TP76</accession>
<dbReference type="EMBL" id="JAQQWL010000011">
    <property type="protein sequence ID" value="KAK8048262.1"/>
    <property type="molecule type" value="Genomic_DNA"/>
</dbReference>
<name>A0ABR1TP76_9PEZI</name>
<feature type="region of interest" description="Disordered" evidence="1">
    <location>
        <begin position="142"/>
        <end position="198"/>
    </location>
</feature>
<dbReference type="RefSeq" id="XP_066710511.1">
    <property type="nucleotide sequence ID" value="XM_066861401.1"/>
</dbReference>
<reference evidence="2 3" key="1">
    <citation type="submission" date="2023-01" db="EMBL/GenBank/DDBJ databases">
        <title>Analysis of 21 Apiospora genomes using comparative genomics revels a genus with tremendous synthesis potential of carbohydrate active enzymes and secondary metabolites.</title>
        <authorList>
            <person name="Sorensen T."/>
        </authorList>
    </citation>
    <scope>NUCLEOTIDE SEQUENCE [LARGE SCALE GENOMIC DNA]</scope>
    <source>
        <strain evidence="2 3">CBS 135458</strain>
    </source>
</reference>
<keyword evidence="3" id="KW-1185">Reference proteome</keyword>
<dbReference type="Proteomes" id="UP001480595">
    <property type="component" value="Unassembled WGS sequence"/>
</dbReference>
<proteinExistence type="predicted"/>
<organism evidence="2 3">
    <name type="scientific">Apiospora phragmitis</name>
    <dbReference type="NCBI Taxonomy" id="2905665"/>
    <lineage>
        <taxon>Eukaryota</taxon>
        <taxon>Fungi</taxon>
        <taxon>Dikarya</taxon>
        <taxon>Ascomycota</taxon>
        <taxon>Pezizomycotina</taxon>
        <taxon>Sordariomycetes</taxon>
        <taxon>Xylariomycetidae</taxon>
        <taxon>Amphisphaeriales</taxon>
        <taxon>Apiosporaceae</taxon>
        <taxon>Apiospora</taxon>
    </lineage>
</organism>
<evidence type="ECO:0000256" key="1">
    <source>
        <dbReference type="SAM" id="MobiDB-lite"/>
    </source>
</evidence>
<dbReference type="GeneID" id="92094464"/>